<name>A0A2P6RZ73_ROSCH</name>
<evidence type="ECO:0000313" key="2">
    <source>
        <dbReference type="Proteomes" id="UP000238479"/>
    </source>
</evidence>
<dbReference type="Proteomes" id="UP000238479">
    <property type="component" value="Chromosome 2"/>
</dbReference>
<sequence>MCDLSARSLSRTSSSTEVRAATVSGYRLLGALEDLILHICNIVYLYIFPSFDIK</sequence>
<reference evidence="1 2" key="1">
    <citation type="journal article" date="2018" name="Nat. Genet.">
        <title>The Rosa genome provides new insights in the design of modern roses.</title>
        <authorList>
            <person name="Bendahmane M."/>
        </authorList>
    </citation>
    <scope>NUCLEOTIDE SEQUENCE [LARGE SCALE GENOMIC DNA]</scope>
    <source>
        <strain evidence="2">cv. Old Blush</strain>
    </source>
</reference>
<dbReference type="EMBL" id="PDCK01000040">
    <property type="protein sequence ID" value="PRQ51732.1"/>
    <property type="molecule type" value="Genomic_DNA"/>
</dbReference>
<comment type="caution">
    <text evidence="1">The sequence shown here is derived from an EMBL/GenBank/DDBJ whole genome shotgun (WGS) entry which is preliminary data.</text>
</comment>
<proteinExistence type="predicted"/>
<evidence type="ECO:0000313" key="1">
    <source>
        <dbReference type="EMBL" id="PRQ51732.1"/>
    </source>
</evidence>
<keyword evidence="2" id="KW-1185">Reference proteome</keyword>
<gene>
    <name evidence="1" type="ORF">RchiOBHm_Chr2g0147721</name>
</gene>
<organism evidence="1 2">
    <name type="scientific">Rosa chinensis</name>
    <name type="common">China rose</name>
    <dbReference type="NCBI Taxonomy" id="74649"/>
    <lineage>
        <taxon>Eukaryota</taxon>
        <taxon>Viridiplantae</taxon>
        <taxon>Streptophyta</taxon>
        <taxon>Embryophyta</taxon>
        <taxon>Tracheophyta</taxon>
        <taxon>Spermatophyta</taxon>
        <taxon>Magnoliopsida</taxon>
        <taxon>eudicotyledons</taxon>
        <taxon>Gunneridae</taxon>
        <taxon>Pentapetalae</taxon>
        <taxon>rosids</taxon>
        <taxon>fabids</taxon>
        <taxon>Rosales</taxon>
        <taxon>Rosaceae</taxon>
        <taxon>Rosoideae</taxon>
        <taxon>Rosoideae incertae sedis</taxon>
        <taxon>Rosa</taxon>
    </lineage>
</organism>
<protein>
    <submittedName>
        <fullName evidence="1">Uncharacterized protein</fullName>
    </submittedName>
</protein>
<accession>A0A2P6RZ73</accession>
<dbReference type="Gramene" id="PRQ51732">
    <property type="protein sequence ID" value="PRQ51732"/>
    <property type="gene ID" value="RchiOBHm_Chr2g0147721"/>
</dbReference>
<dbReference type="AlphaFoldDB" id="A0A2P6RZ73"/>